<feature type="transmembrane region" description="Helical" evidence="6">
    <location>
        <begin position="28"/>
        <end position="48"/>
    </location>
</feature>
<evidence type="ECO:0000256" key="5">
    <source>
        <dbReference type="ARBA" id="ARBA00023136"/>
    </source>
</evidence>
<feature type="transmembrane region" description="Helical" evidence="6">
    <location>
        <begin position="111"/>
        <end position="130"/>
    </location>
</feature>
<evidence type="ECO:0000256" key="2">
    <source>
        <dbReference type="ARBA" id="ARBA00007362"/>
    </source>
</evidence>
<feature type="domain" description="EamA" evidence="7">
    <location>
        <begin position="3"/>
        <end position="129"/>
    </location>
</feature>
<feature type="domain" description="EamA" evidence="7">
    <location>
        <begin position="140"/>
        <end position="271"/>
    </location>
</feature>
<name>A0ABV8M068_9ACTN</name>
<dbReference type="PANTHER" id="PTHR32322:SF2">
    <property type="entry name" value="EAMA DOMAIN-CONTAINING PROTEIN"/>
    <property type="match status" value="1"/>
</dbReference>
<dbReference type="SUPFAM" id="SSF103481">
    <property type="entry name" value="Multidrug resistance efflux transporter EmrE"/>
    <property type="match status" value="2"/>
</dbReference>
<evidence type="ECO:0000259" key="7">
    <source>
        <dbReference type="Pfam" id="PF00892"/>
    </source>
</evidence>
<evidence type="ECO:0000256" key="6">
    <source>
        <dbReference type="SAM" id="Phobius"/>
    </source>
</evidence>
<evidence type="ECO:0000313" key="9">
    <source>
        <dbReference type="Proteomes" id="UP001595816"/>
    </source>
</evidence>
<sequence>MRLLLTALAPLAWGSTYAVTTQLLPADRPLLAGMLRALPAGLLLLLLTRKLPSGRWWGKAFVLGVLNIGAFFPLLFLAAYRLPGGVAAVLGSVQPLIVIGLSAFLLNQRPLLRAVAAGAIGVLGVALVVLRPGASFDAVGLAAGLVGAAAMAAGTVLSKRWGRPDGVNALTTTAWQLTAGGLVIVPLALLIEGAPPALSLTNIAGYAYLATVNTAVAYWLWFRGLAALPASSAGFLGLLSPVAAMIIGWAALGQALAPVQVVGAVVALGATVAGALVAARPTPAPLPSPSLAAPR</sequence>
<accession>A0ABV8M068</accession>
<dbReference type="Proteomes" id="UP001595816">
    <property type="component" value="Unassembled WGS sequence"/>
</dbReference>
<reference evidence="9" key="1">
    <citation type="journal article" date="2019" name="Int. J. Syst. Evol. Microbiol.">
        <title>The Global Catalogue of Microorganisms (GCM) 10K type strain sequencing project: providing services to taxonomists for standard genome sequencing and annotation.</title>
        <authorList>
            <consortium name="The Broad Institute Genomics Platform"/>
            <consortium name="The Broad Institute Genome Sequencing Center for Infectious Disease"/>
            <person name="Wu L."/>
            <person name="Ma J."/>
        </authorList>
    </citation>
    <scope>NUCLEOTIDE SEQUENCE [LARGE SCALE GENOMIC DNA]</scope>
    <source>
        <strain evidence="9">CGMCC 4.7289</strain>
    </source>
</reference>
<dbReference type="PANTHER" id="PTHR32322">
    <property type="entry name" value="INNER MEMBRANE TRANSPORTER"/>
    <property type="match status" value="1"/>
</dbReference>
<evidence type="ECO:0000256" key="1">
    <source>
        <dbReference type="ARBA" id="ARBA00004141"/>
    </source>
</evidence>
<keyword evidence="4 6" id="KW-1133">Transmembrane helix</keyword>
<comment type="caution">
    <text evidence="8">The sequence shown here is derived from an EMBL/GenBank/DDBJ whole genome shotgun (WGS) entry which is preliminary data.</text>
</comment>
<dbReference type="RefSeq" id="WP_253760616.1">
    <property type="nucleotide sequence ID" value="NZ_JAMZDZ010000001.1"/>
</dbReference>
<feature type="transmembrane region" description="Helical" evidence="6">
    <location>
        <begin position="86"/>
        <end position="106"/>
    </location>
</feature>
<feature type="transmembrane region" description="Helical" evidence="6">
    <location>
        <begin position="60"/>
        <end position="80"/>
    </location>
</feature>
<dbReference type="InterPro" id="IPR000620">
    <property type="entry name" value="EamA_dom"/>
</dbReference>
<evidence type="ECO:0000256" key="4">
    <source>
        <dbReference type="ARBA" id="ARBA00022989"/>
    </source>
</evidence>
<dbReference type="Pfam" id="PF00892">
    <property type="entry name" value="EamA"/>
    <property type="match status" value="2"/>
</dbReference>
<protein>
    <submittedName>
        <fullName evidence="8">EamA family transporter</fullName>
    </submittedName>
</protein>
<keyword evidence="5 6" id="KW-0472">Membrane</keyword>
<keyword evidence="3 6" id="KW-0812">Transmembrane</keyword>
<feature type="transmembrane region" description="Helical" evidence="6">
    <location>
        <begin position="258"/>
        <end position="279"/>
    </location>
</feature>
<comment type="similarity">
    <text evidence="2">Belongs to the EamA transporter family.</text>
</comment>
<gene>
    <name evidence="8" type="ORF">ACFOZ4_39650</name>
</gene>
<evidence type="ECO:0000313" key="8">
    <source>
        <dbReference type="EMBL" id="MFC4136757.1"/>
    </source>
</evidence>
<organism evidence="8 9">
    <name type="scientific">Hamadaea flava</name>
    <dbReference type="NCBI Taxonomy" id="1742688"/>
    <lineage>
        <taxon>Bacteria</taxon>
        <taxon>Bacillati</taxon>
        <taxon>Actinomycetota</taxon>
        <taxon>Actinomycetes</taxon>
        <taxon>Micromonosporales</taxon>
        <taxon>Micromonosporaceae</taxon>
        <taxon>Hamadaea</taxon>
    </lineage>
</organism>
<evidence type="ECO:0000256" key="3">
    <source>
        <dbReference type="ARBA" id="ARBA00022692"/>
    </source>
</evidence>
<dbReference type="InterPro" id="IPR037185">
    <property type="entry name" value="EmrE-like"/>
</dbReference>
<comment type="subcellular location">
    <subcellularLocation>
        <location evidence="1">Membrane</location>
        <topology evidence="1">Multi-pass membrane protein</topology>
    </subcellularLocation>
</comment>
<dbReference type="EMBL" id="JBHSAY010000033">
    <property type="protein sequence ID" value="MFC4136757.1"/>
    <property type="molecule type" value="Genomic_DNA"/>
</dbReference>
<dbReference type="InterPro" id="IPR050638">
    <property type="entry name" value="AA-Vitamin_Transporters"/>
</dbReference>
<feature type="transmembrane region" description="Helical" evidence="6">
    <location>
        <begin position="136"/>
        <end position="157"/>
    </location>
</feature>
<feature type="transmembrane region" description="Helical" evidence="6">
    <location>
        <begin position="233"/>
        <end position="252"/>
    </location>
</feature>
<proteinExistence type="inferred from homology"/>
<feature type="transmembrane region" description="Helical" evidence="6">
    <location>
        <begin position="203"/>
        <end position="221"/>
    </location>
</feature>
<feature type="transmembrane region" description="Helical" evidence="6">
    <location>
        <begin position="169"/>
        <end position="191"/>
    </location>
</feature>
<keyword evidence="9" id="KW-1185">Reference proteome</keyword>